<evidence type="ECO:0000313" key="2">
    <source>
        <dbReference type="Proteomes" id="UP000789366"/>
    </source>
</evidence>
<proteinExistence type="predicted"/>
<dbReference type="EMBL" id="CAJVPW010006601">
    <property type="protein sequence ID" value="CAG8570990.1"/>
    <property type="molecule type" value="Genomic_DNA"/>
</dbReference>
<accession>A0ACA9M6Z5</accession>
<dbReference type="Proteomes" id="UP000789366">
    <property type="component" value="Unassembled WGS sequence"/>
</dbReference>
<feature type="non-terminal residue" evidence="1">
    <location>
        <position position="1092"/>
    </location>
</feature>
<name>A0ACA9M6Z5_9GLOM</name>
<reference evidence="1" key="1">
    <citation type="submission" date="2021-06" db="EMBL/GenBank/DDBJ databases">
        <authorList>
            <person name="Kallberg Y."/>
            <person name="Tangrot J."/>
            <person name="Rosling A."/>
        </authorList>
    </citation>
    <scope>NUCLEOTIDE SEQUENCE</scope>
    <source>
        <strain evidence="1">28 12/20/2015</strain>
    </source>
</reference>
<keyword evidence="2" id="KW-1185">Reference proteome</keyword>
<organism evidence="1 2">
    <name type="scientific">Cetraspora pellucida</name>
    <dbReference type="NCBI Taxonomy" id="1433469"/>
    <lineage>
        <taxon>Eukaryota</taxon>
        <taxon>Fungi</taxon>
        <taxon>Fungi incertae sedis</taxon>
        <taxon>Mucoromycota</taxon>
        <taxon>Glomeromycotina</taxon>
        <taxon>Glomeromycetes</taxon>
        <taxon>Diversisporales</taxon>
        <taxon>Gigasporaceae</taxon>
        <taxon>Cetraspora</taxon>
    </lineage>
</organism>
<protein>
    <submittedName>
        <fullName evidence="1">4872_t:CDS:1</fullName>
    </submittedName>
</protein>
<feature type="non-terminal residue" evidence="1">
    <location>
        <position position="1"/>
    </location>
</feature>
<gene>
    <name evidence="1" type="ORF">SPELUC_LOCUS5995</name>
</gene>
<comment type="caution">
    <text evidence="1">The sequence shown here is derived from an EMBL/GenBank/DDBJ whole genome shotgun (WGS) entry which is preliminary data.</text>
</comment>
<evidence type="ECO:0000313" key="1">
    <source>
        <dbReference type="EMBL" id="CAG8570990.1"/>
    </source>
</evidence>
<sequence length="1092" mass="124302">RCALKVRPITNQKHYLRPIVNQRNYSIVSGDRIHGFLVEQTRQISELELTAIQLRHEATGAEHLHIVRDDDNNVFGVGFSTPPMNSSGTPHILEHTTLCGSKKFPVRDPFFKMLNRSLANFMNAFTANDYTIYPFSTTHQLDYENLRDVYMDATFHPYLRELDFKQEGWRLEHQIPHDAGYLYYSRVQQYMYPETIYGYNSGGEPKKITDLTYQELLNFHKSYYHPSNAKFYTYGNFPLENHLMTINNKIKDFKKLVPDKGNKIVKPFDKLQRMVFYGPVDPMNNPEKQTKMSVSFLTNDITDVVETFALRLFAYLLLDGHASPMYKALIDTNVGSDFSENTGYDSSTSSLSIGLQGMKSQDVPLAEQTIRKVLEDINRNGFDSKRIEAALHQTELGKKHKTSAFGLSLMHSISSGWFNNSNPIDILEINQNIEIIKERIKSEPFFQNLVEKYFLTNPHTLICIMEPDQHYTEILSQEEESRLSSKTSDLSVLPSLHVSDISREMKRIPLEHRTLDECSVQWRTTATNGITYFKMISKIDGLPDELRIYIPLFAQALTSLGTKTKTMAEIDDDIRLYTGGVSASPIVSTNHSDLDQYEEGIVISSHCLDRNIDQMYDIMQQLLRETNFDNIEKLRTMIYGNATNMMNSVVESGHMYAKTFAASRIAPAMSISEIYGGMTQVYFMNKLALAEDFQSVIDKLKEISLYLLSKPSLRFAITCGSEAVNQNEVMLKKFLPSFPETTKSNSHALKRPKFQMSPEKAFFPLPFAVNFSAKCFRGVPYTHSDGSKLQITRITFTSLLHTNQYKTFILPKSKVLSSLMKINYLHREIREKNGAYGGGAMYSPTSGIFSFFSYRDPKTLETLQTYKQAIDWVTNRKFSQQEMDEAKLSIFQSIDAPISVAQEGLIYFEDRISDDMRQLRREQLLSVTEDDVRKAAKILEQQEHLNGNSTTIIGEGKPEIFEDSKWKCLSVEALRFVCCGMGLSESGQKQEIVTRLVKEGKTRAGSKESTSELGAIAKVREAQPQQIESQDEVLSDDFEVLQWSGDKVQWPLAEGNGSSVLGKQALSGHSVAPSCAWERNYEAELGLLALND</sequence>